<dbReference type="GO" id="GO:0030682">
    <property type="term" value="P:symbiont-mediated perturbation of host defenses"/>
    <property type="evidence" value="ECO:0007669"/>
    <property type="project" value="InterPro"/>
</dbReference>
<evidence type="ECO:0000256" key="1">
    <source>
        <dbReference type="SAM" id="SignalP"/>
    </source>
</evidence>
<evidence type="ECO:0000313" key="2">
    <source>
        <dbReference type="EMBL" id="JAP77990.1"/>
    </source>
</evidence>
<dbReference type="GO" id="GO:0043176">
    <property type="term" value="F:amine binding"/>
    <property type="evidence" value="ECO:0007669"/>
    <property type="project" value="InterPro"/>
</dbReference>
<dbReference type="Gene3D" id="2.40.128.20">
    <property type="match status" value="1"/>
</dbReference>
<accession>A0A131YHP1</accession>
<dbReference type="EMBL" id="GEDV01010567">
    <property type="protein sequence ID" value="JAP77990.1"/>
    <property type="molecule type" value="Transcribed_RNA"/>
</dbReference>
<dbReference type="AlphaFoldDB" id="A0A131YHP1"/>
<organism evidence="2">
    <name type="scientific">Rhipicephalus appendiculatus</name>
    <name type="common">Brown ear tick</name>
    <dbReference type="NCBI Taxonomy" id="34631"/>
    <lineage>
        <taxon>Eukaryota</taxon>
        <taxon>Metazoa</taxon>
        <taxon>Ecdysozoa</taxon>
        <taxon>Arthropoda</taxon>
        <taxon>Chelicerata</taxon>
        <taxon>Arachnida</taxon>
        <taxon>Acari</taxon>
        <taxon>Parasitiformes</taxon>
        <taxon>Ixodida</taxon>
        <taxon>Ixodoidea</taxon>
        <taxon>Ixodidae</taxon>
        <taxon>Rhipicephalinae</taxon>
        <taxon>Rhipicephalus</taxon>
        <taxon>Rhipicephalus</taxon>
    </lineage>
</organism>
<dbReference type="Pfam" id="PF02098">
    <property type="entry name" value="His_binding"/>
    <property type="match status" value="1"/>
</dbReference>
<protein>
    <submittedName>
        <fullName evidence="2">Lipocalin</fullName>
    </submittedName>
</protein>
<dbReference type="InterPro" id="IPR012674">
    <property type="entry name" value="Calycin"/>
</dbReference>
<dbReference type="SUPFAM" id="SSF50814">
    <property type="entry name" value="Lipocalins"/>
    <property type="match status" value="1"/>
</dbReference>
<sequence>MMATFTALIFSVLAVPISSIDLHEFVQSTSLTPHQNPWKFISNESTAYLLSVSISPSPDDIPQPPCVRSRFWNKSERSVNRSLDIYNATINGSINVALNIKYEESRTILDVDVEGQIPSIMNIPDMKTTSPSKIGYTFLVLYSDHNCLILAETLKTERIKKKYLRCWMWLPQSRIQRVPKCCEFIYTLLCLKAAQDVKVFQPSCLTDQTTGRSSSG</sequence>
<dbReference type="InterPro" id="IPR002970">
    <property type="entry name" value="Tick_his-bd"/>
</dbReference>
<keyword evidence="1" id="KW-0732">Signal</keyword>
<name>A0A131YHP1_RHIAP</name>
<feature type="chain" id="PRO_5007285206" evidence="1">
    <location>
        <begin position="20"/>
        <end position="216"/>
    </location>
</feature>
<feature type="signal peptide" evidence="1">
    <location>
        <begin position="1"/>
        <end position="19"/>
    </location>
</feature>
<reference evidence="2" key="1">
    <citation type="journal article" date="2016" name="Ticks Tick Borne Dis.">
        <title>De novo assembly and annotation of the salivary gland transcriptome of Rhipicephalus appendiculatus male and female ticks during blood feeding.</title>
        <authorList>
            <person name="de Castro M.H."/>
            <person name="de Klerk D."/>
            <person name="Pienaar R."/>
            <person name="Latif A.A."/>
            <person name="Rees D.J."/>
            <person name="Mans B.J."/>
        </authorList>
    </citation>
    <scope>NUCLEOTIDE SEQUENCE</scope>
    <source>
        <tissue evidence="2">Salivary glands</tissue>
    </source>
</reference>
<proteinExistence type="predicted"/>